<evidence type="ECO:0000256" key="1">
    <source>
        <dbReference type="ARBA" id="ARBA00007316"/>
    </source>
</evidence>
<name>A0ABT9XTT5_9BACI</name>
<sequence length="218" mass="24230">MVINKRKTLAETKKRTLITYSFPESIISEQFRTIQTNIKFSIAEQKGRKFLITSPSEGEGKSTTSANLAVSMAQQKERVLLIDANLRNPSLHSFFKLPNSNGLTEVLTGKSSFEEAINHTEIGRLDVLTSGFIPHNPVELLGSNMMQELLNYALQSYDVILIDSNAVLDVTDTKLLVQQCDGVVLVMQNGKTKIEKAKEAKKVLDFAKARLVGVVFNQ</sequence>
<evidence type="ECO:0000256" key="8">
    <source>
        <dbReference type="ARBA" id="ARBA00051245"/>
    </source>
</evidence>
<dbReference type="Pfam" id="PF13614">
    <property type="entry name" value="AAA_31"/>
    <property type="match status" value="1"/>
</dbReference>
<keyword evidence="5" id="KW-0418">Kinase</keyword>
<keyword evidence="3" id="KW-0808">Transferase</keyword>
<dbReference type="Proteomes" id="UP001224122">
    <property type="component" value="Unassembled WGS sequence"/>
</dbReference>
<evidence type="ECO:0000256" key="4">
    <source>
        <dbReference type="ARBA" id="ARBA00022741"/>
    </source>
</evidence>
<gene>
    <name evidence="10" type="ORF">J2S10_001951</name>
</gene>
<evidence type="ECO:0000259" key="9">
    <source>
        <dbReference type="Pfam" id="PF13614"/>
    </source>
</evidence>
<dbReference type="InterPro" id="IPR027417">
    <property type="entry name" value="P-loop_NTPase"/>
</dbReference>
<comment type="catalytic activity">
    <reaction evidence="8">
        <text>L-tyrosyl-[protein] + ATP = O-phospho-L-tyrosyl-[protein] + ADP + H(+)</text>
        <dbReference type="Rhea" id="RHEA:10596"/>
        <dbReference type="Rhea" id="RHEA-COMP:10136"/>
        <dbReference type="Rhea" id="RHEA-COMP:20101"/>
        <dbReference type="ChEBI" id="CHEBI:15378"/>
        <dbReference type="ChEBI" id="CHEBI:30616"/>
        <dbReference type="ChEBI" id="CHEBI:46858"/>
        <dbReference type="ChEBI" id="CHEBI:61978"/>
        <dbReference type="ChEBI" id="CHEBI:456216"/>
        <dbReference type="EC" id="2.7.10.2"/>
    </reaction>
</comment>
<dbReference type="InterPro" id="IPR050445">
    <property type="entry name" value="Bact_polysacc_biosynth/exp"/>
</dbReference>
<dbReference type="InterPro" id="IPR005702">
    <property type="entry name" value="Wzc-like_C"/>
</dbReference>
<organism evidence="10 11">
    <name type="scientific">Neobacillus ginsengisoli</name>
    <dbReference type="NCBI Taxonomy" id="904295"/>
    <lineage>
        <taxon>Bacteria</taxon>
        <taxon>Bacillati</taxon>
        <taxon>Bacillota</taxon>
        <taxon>Bacilli</taxon>
        <taxon>Bacillales</taxon>
        <taxon>Bacillaceae</taxon>
        <taxon>Neobacillus</taxon>
    </lineage>
</organism>
<evidence type="ECO:0000256" key="3">
    <source>
        <dbReference type="ARBA" id="ARBA00022679"/>
    </source>
</evidence>
<dbReference type="InterPro" id="IPR025669">
    <property type="entry name" value="AAA_dom"/>
</dbReference>
<accession>A0ABT9XTT5</accession>
<dbReference type="CDD" id="cd05387">
    <property type="entry name" value="BY-kinase"/>
    <property type="match status" value="1"/>
</dbReference>
<comment type="caution">
    <text evidence="10">The sequence shown here is derived from an EMBL/GenBank/DDBJ whole genome shotgun (WGS) entry which is preliminary data.</text>
</comment>
<dbReference type="NCBIfam" id="TIGR01007">
    <property type="entry name" value="eps_fam"/>
    <property type="match status" value="1"/>
</dbReference>
<reference evidence="10 11" key="1">
    <citation type="submission" date="2023-07" db="EMBL/GenBank/DDBJ databases">
        <title>Genomic Encyclopedia of Type Strains, Phase IV (KMG-IV): sequencing the most valuable type-strain genomes for metagenomic binning, comparative biology and taxonomic classification.</title>
        <authorList>
            <person name="Goeker M."/>
        </authorList>
    </citation>
    <scope>NUCLEOTIDE SEQUENCE [LARGE SCALE GENOMIC DNA]</scope>
    <source>
        <strain evidence="10 11">DSM 27594</strain>
    </source>
</reference>
<dbReference type="PANTHER" id="PTHR32309">
    <property type="entry name" value="TYROSINE-PROTEIN KINASE"/>
    <property type="match status" value="1"/>
</dbReference>
<feature type="domain" description="AAA" evidence="9">
    <location>
        <begin position="58"/>
        <end position="191"/>
    </location>
</feature>
<evidence type="ECO:0000256" key="6">
    <source>
        <dbReference type="ARBA" id="ARBA00022840"/>
    </source>
</evidence>
<dbReference type="PANTHER" id="PTHR32309:SF13">
    <property type="entry name" value="FERRIC ENTEROBACTIN TRANSPORT PROTEIN FEPE"/>
    <property type="match status" value="1"/>
</dbReference>
<keyword evidence="4" id="KW-0547">Nucleotide-binding</keyword>
<comment type="similarity">
    <text evidence="1">Belongs to the CpsD/CapB family.</text>
</comment>
<evidence type="ECO:0000256" key="2">
    <source>
        <dbReference type="ARBA" id="ARBA00011903"/>
    </source>
</evidence>
<dbReference type="EC" id="2.7.10.2" evidence="2"/>
<dbReference type="EMBL" id="JAUSTW010000003">
    <property type="protein sequence ID" value="MDQ0198793.1"/>
    <property type="molecule type" value="Genomic_DNA"/>
</dbReference>
<evidence type="ECO:0000313" key="10">
    <source>
        <dbReference type="EMBL" id="MDQ0198793.1"/>
    </source>
</evidence>
<dbReference type="Gene3D" id="3.40.50.300">
    <property type="entry name" value="P-loop containing nucleotide triphosphate hydrolases"/>
    <property type="match status" value="1"/>
</dbReference>
<keyword evidence="7" id="KW-0829">Tyrosine-protein kinase</keyword>
<dbReference type="SUPFAM" id="SSF52540">
    <property type="entry name" value="P-loop containing nucleoside triphosphate hydrolases"/>
    <property type="match status" value="1"/>
</dbReference>
<evidence type="ECO:0000313" key="11">
    <source>
        <dbReference type="Proteomes" id="UP001224122"/>
    </source>
</evidence>
<proteinExistence type="inferred from homology"/>
<evidence type="ECO:0000256" key="7">
    <source>
        <dbReference type="ARBA" id="ARBA00023137"/>
    </source>
</evidence>
<keyword evidence="6" id="KW-0067">ATP-binding</keyword>
<keyword evidence="11" id="KW-1185">Reference proteome</keyword>
<evidence type="ECO:0000256" key="5">
    <source>
        <dbReference type="ARBA" id="ARBA00022777"/>
    </source>
</evidence>
<protein>
    <recommendedName>
        <fullName evidence="2">non-specific protein-tyrosine kinase</fullName>
        <ecNumber evidence="2">2.7.10.2</ecNumber>
    </recommendedName>
</protein>